<organism evidence="1 2">
    <name type="scientific">Nitzschia inconspicua</name>
    <dbReference type="NCBI Taxonomy" id="303405"/>
    <lineage>
        <taxon>Eukaryota</taxon>
        <taxon>Sar</taxon>
        <taxon>Stramenopiles</taxon>
        <taxon>Ochrophyta</taxon>
        <taxon>Bacillariophyta</taxon>
        <taxon>Bacillariophyceae</taxon>
        <taxon>Bacillariophycidae</taxon>
        <taxon>Bacillariales</taxon>
        <taxon>Bacillariaceae</taxon>
        <taxon>Nitzschia</taxon>
    </lineage>
</organism>
<dbReference type="Proteomes" id="UP000693970">
    <property type="component" value="Unassembled WGS sequence"/>
</dbReference>
<protein>
    <submittedName>
        <fullName evidence="1">Ankyrin repeat domain protein</fullName>
    </submittedName>
</protein>
<keyword evidence="2" id="KW-1185">Reference proteome</keyword>
<comment type="caution">
    <text evidence="1">The sequence shown here is derived from an EMBL/GenBank/DDBJ whole genome shotgun (WGS) entry which is preliminary data.</text>
</comment>
<evidence type="ECO:0000313" key="2">
    <source>
        <dbReference type="Proteomes" id="UP000693970"/>
    </source>
</evidence>
<accession>A0A9K3L8D6</accession>
<gene>
    <name evidence="1" type="ORF">IV203_001347</name>
</gene>
<sequence length="156" mass="17787">MTLSPSEFANEGDNQLFQAIKTRNWKDVERLLQEQPDLAKQHDEFDNTPLHSAIGFQCPDDLLLKLLQTHPGACQIHGTDEWLPLHVAAMWGVSQNVMEALILAYPYGLDDSGQNSHKGRSPRHFSGRFEHNRALLERSTEEWEQIKAERNGTAKK</sequence>
<proteinExistence type="predicted"/>
<dbReference type="AlphaFoldDB" id="A0A9K3L8D6"/>
<reference evidence="1" key="1">
    <citation type="journal article" date="2021" name="Sci. Rep.">
        <title>Diploid genomic architecture of Nitzschia inconspicua, an elite biomass production diatom.</title>
        <authorList>
            <person name="Oliver A."/>
            <person name="Podell S."/>
            <person name="Pinowska A."/>
            <person name="Traller J.C."/>
            <person name="Smith S.R."/>
            <person name="McClure R."/>
            <person name="Beliaev A."/>
            <person name="Bohutskyi P."/>
            <person name="Hill E.A."/>
            <person name="Rabines A."/>
            <person name="Zheng H."/>
            <person name="Allen L.Z."/>
            <person name="Kuo A."/>
            <person name="Grigoriev I.V."/>
            <person name="Allen A.E."/>
            <person name="Hazlebeck D."/>
            <person name="Allen E.E."/>
        </authorList>
    </citation>
    <scope>NUCLEOTIDE SEQUENCE</scope>
    <source>
        <strain evidence="1">Hildebrandi</strain>
    </source>
</reference>
<dbReference type="EMBL" id="JAGRRH010000015">
    <property type="protein sequence ID" value="KAG7356661.1"/>
    <property type="molecule type" value="Genomic_DNA"/>
</dbReference>
<name>A0A9K3L8D6_9STRA</name>
<reference evidence="1" key="2">
    <citation type="submission" date="2021-04" db="EMBL/GenBank/DDBJ databases">
        <authorList>
            <person name="Podell S."/>
        </authorList>
    </citation>
    <scope>NUCLEOTIDE SEQUENCE</scope>
    <source>
        <strain evidence="1">Hildebrandi</strain>
    </source>
</reference>
<evidence type="ECO:0000313" key="1">
    <source>
        <dbReference type="EMBL" id="KAG7356661.1"/>
    </source>
</evidence>
<dbReference type="OrthoDB" id="38147at2759"/>